<accession>A0A9P6B6H7</accession>
<dbReference type="GO" id="GO:0003743">
    <property type="term" value="F:translation initiation factor activity"/>
    <property type="evidence" value="ECO:0007669"/>
    <property type="project" value="UniProtKB-KW"/>
</dbReference>
<evidence type="ECO:0008006" key="7">
    <source>
        <dbReference type="Google" id="ProtNLM"/>
    </source>
</evidence>
<evidence type="ECO:0000313" key="5">
    <source>
        <dbReference type="EMBL" id="KAF9517186.1"/>
    </source>
</evidence>
<comment type="caution">
    <text evidence="5">The sequence shown here is derived from an EMBL/GenBank/DDBJ whole genome shotgun (WGS) entry which is preliminary data.</text>
</comment>
<comment type="similarity">
    <text evidence="1">Belongs to the IF-3 family.</text>
</comment>
<evidence type="ECO:0000256" key="3">
    <source>
        <dbReference type="ARBA" id="ARBA00022917"/>
    </source>
</evidence>
<dbReference type="GO" id="GO:0043022">
    <property type="term" value="F:ribosome binding"/>
    <property type="evidence" value="ECO:0007669"/>
    <property type="project" value="TreeGrafter"/>
</dbReference>
<dbReference type="GO" id="GO:0070124">
    <property type="term" value="P:mitochondrial translational initiation"/>
    <property type="evidence" value="ECO:0007669"/>
    <property type="project" value="TreeGrafter"/>
</dbReference>
<keyword evidence="3" id="KW-0648">Protein biosynthesis</keyword>
<dbReference type="InterPro" id="IPR001288">
    <property type="entry name" value="Translation_initiation_fac_3"/>
</dbReference>
<dbReference type="SUPFAM" id="SSF55200">
    <property type="entry name" value="Translation initiation factor IF3, C-terminal domain"/>
    <property type="match status" value="1"/>
</dbReference>
<dbReference type="PANTHER" id="PTHR10938:SF0">
    <property type="entry name" value="TRANSLATION INITIATION FACTOR IF-3, MITOCHONDRIAL"/>
    <property type="match status" value="1"/>
</dbReference>
<organism evidence="5 6">
    <name type="scientific">Hydnum rufescens UP504</name>
    <dbReference type="NCBI Taxonomy" id="1448309"/>
    <lineage>
        <taxon>Eukaryota</taxon>
        <taxon>Fungi</taxon>
        <taxon>Dikarya</taxon>
        <taxon>Basidiomycota</taxon>
        <taxon>Agaricomycotina</taxon>
        <taxon>Agaricomycetes</taxon>
        <taxon>Cantharellales</taxon>
        <taxon>Hydnaceae</taxon>
        <taxon>Hydnum</taxon>
    </lineage>
</organism>
<gene>
    <name evidence="5" type="ORF">BS47DRAFT_1339897</name>
</gene>
<evidence type="ECO:0000313" key="6">
    <source>
        <dbReference type="Proteomes" id="UP000886523"/>
    </source>
</evidence>
<proteinExistence type="inferred from homology"/>
<dbReference type="GO" id="GO:0005739">
    <property type="term" value="C:mitochondrion"/>
    <property type="evidence" value="ECO:0007669"/>
    <property type="project" value="TreeGrafter"/>
</dbReference>
<dbReference type="EMBL" id="MU128933">
    <property type="protein sequence ID" value="KAF9517186.1"/>
    <property type="molecule type" value="Genomic_DNA"/>
</dbReference>
<dbReference type="GO" id="GO:0032790">
    <property type="term" value="P:ribosome disassembly"/>
    <property type="evidence" value="ECO:0007669"/>
    <property type="project" value="TreeGrafter"/>
</dbReference>
<dbReference type="OrthoDB" id="21573at2759"/>
<sequence>MATRLLSLRHTCPPISGMRCSTTVRWYETDVRRRVLNEYIKHAVVRLVNPTTKSLEPPRPLEDVLSSIDKTKDNLELVAVKPEAIVRIISKTDTRRLHEQDKAEARARRKSQGSKKQIQMSWAVESRDLMRKLDKGRKEVARGNMVNVILAKKKDVPLPSRGQRMRKMDEIGAMMADVADEWSPRTIGKQLAVMFFKPKGKEAPSAAEASALRAEVQEVVDVEATSLSSAENGDDDDDDTSGRDS</sequence>
<dbReference type="Proteomes" id="UP000886523">
    <property type="component" value="Unassembled WGS sequence"/>
</dbReference>
<keyword evidence="6" id="KW-1185">Reference proteome</keyword>
<dbReference type="InterPro" id="IPR036788">
    <property type="entry name" value="T_IF-3_C_sf"/>
</dbReference>
<evidence type="ECO:0000256" key="1">
    <source>
        <dbReference type="ARBA" id="ARBA00005439"/>
    </source>
</evidence>
<evidence type="ECO:0000256" key="2">
    <source>
        <dbReference type="ARBA" id="ARBA00022540"/>
    </source>
</evidence>
<keyword evidence="2" id="KW-0396">Initiation factor</keyword>
<dbReference type="AlphaFoldDB" id="A0A9P6B6H7"/>
<name>A0A9P6B6H7_9AGAM</name>
<feature type="region of interest" description="Disordered" evidence="4">
    <location>
        <begin position="222"/>
        <end position="245"/>
    </location>
</feature>
<protein>
    <recommendedName>
        <fullName evidence="7">Translation initiation factor 3 N-terminal domain-containing protein</fullName>
    </recommendedName>
</protein>
<reference evidence="5" key="1">
    <citation type="journal article" date="2020" name="Nat. Commun.">
        <title>Large-scale genome sequencing of mycorrhizal fungi provides insights into the early evolution of symbiotic traits.</title>
        <authorList>
            <person name="Miyauchi S."/>
            <person name="Kiss E."/>
            <person name="Kuo A."/>
            <person name="Drula E."/>
            <person name="Kohler A."/>
            <person name="Sanchez-Garcia M."/>
            <person name="Morin E."/>
            <person name="Andreopoulos B."/>
            <person name="Barry K.W."/>
            <person name="Bonito G."/>
            <person name="Buee M."/>
            <person name="Carver A."/>
            <person name="Chen C."/>
            <person name="Cichocki N."/>
            <person name="Clum A."/>
            <person name="Culley D."/>
            <person name="Crous P.W."/>
            <person name="Fauchery L."/>
            <person name="Girlanda M."/>
            <person name="Hayes R.D."/>
            <person name="Keri Z."/>
            <person name="LaButti K."/>
            <person name="Lipzen A."/>
            <person name="Lombard V."/>
            <person name="Magnuson J."/>
            <person name="Maillard F."/>
            <person name="Murat C."/>
            <person name="Nolan M."/>
            <person name="Ohm R.A."/>
            <person name="Pangilinan J."/>
            <person name="Pereira M.F."/>
            <person name="Perotto S."/>
            <person name="Peter M."/>
            <person name="Pfister S."/>
            <person name="Riley R."/>
            <person name="Sitrit Y."/>
            <person name="Stielow J.B."/>
            <person name="Szollosi G."/>
            <person name="Zifcakova L."/>
            <person name="Stursova M."/>
            <person name="Spatafora J.W."/>
            <person name="Tedersoo L."/>
            <person name="Vaario L.M."/>
            <person name="Yamada A."/>
            <person name="Yan M."/>
            <person name="Wang P."/>
            <person name="Xu J."/>
            <person name="Bruns T."/>
            <person name="Baldrian P."/>
            <person name="Vilgalys R."/>
            <person name="Dunand C."/>
            <person name="Henrissat B."/>
            <person name="Grigoriev I.V."/>
            <person name="Hibbett D."/>
            <person name="Nagy L.G."/>
            <person name="Martin F.M."/>
        </authorList>
    </citation>
    <scope>NUCLEOTIDE SEQUENCE</scope>
    <source>
        <strain evidence="5">UP504</strain>
    </source>
</reference>
<dbReference type="Gene3D" id="3.30.110.10">
    <property type="entry name" value="Translation initiation factor 3 (IF-3), C-terminal domain"/>
    <property type="match status" value="1"/>
</dbReference>
<evidence type="ECO:0000256" key="4">
    <source>
        <dbReference type="SAM" id="MobiDB-lite"/>
    </source>
</evidence>
<dbReference type="PANTHER" id="PTHR10938">
    <property type="entry name" value="TRANSLATION INITIATION FACTOR IF-3"/>
    <property type="match status" value="1"/>
</dbReference>